<sequence>MKKRIVAVVLILVFIFTSTAGIYAKARSFGGARSFSKSYSRSYKGSSKSGGLFGSSKAKSSTSKSSGSKIFGSKSSGSKSSGSRSIPGTSKSYSGSSGSGAKSFATKSASKKYSYMQDSYKKQVSGKKFNTYKQKLNTEQQKVYNDSMKRDYGTGSRRMGFEDAMKSRTSRINSFGKRPVFINVNTGMFGNPFSYGYAYVGPWDLWFLMRASEMFWFHHWLEIAPYKSYFNQQEYEKLEKRVEELEKEEVQRDPNYIDPDTDPDLQFSQQYQEENVDKIYYTDKYSTNSASSGTAVVIIIISAAALVIVIRKLSKPKPKKSHYSRIY</sequence>
<evidence type="ECO:0000256" key="1">
    <source>
        <dbReference type="SAM" id="MobiDB-lite"/>
    </source>
</evidence>
<dbReference type="RefSeq" id="WP_004625558.1">
    <property type="nucleotide sequence ID" value="NZ_AORV01000031.1"/>
</dbReference>
<proteinExistence type="predicted"/>
<dbReference type="Proteomes" id="UP000014155">
    <property type="component" value="Unassembled WGS sequence"/>
</dbReference>
<evidence type="ECO:0000313" key="3">
    <source>
        <dbReference type="EMBL" id="EMS72045.1"/>
    </source>
</evidence>
<dbReference type="EMBL" id="AORV01000031">
    <property type="protein sequence ID" value="EMS72045.1"/>
    <property type="molecule type" value="Genomic_DNA"/>
</dbReference>
<feature type="transmembrane region" description="Helical" evidence="2">
    <location>
        <begin position="290"/>
        <end position="310"/>
    </location>
</feature>
<reference evidence="3 4" key="1">
    <citation type="journal article" date="2013" name="Genome Announc.">
        <title>Draft Genome Sequence of the Cellulolytic, Mesophilic, Anaerobic Bacterium Clostridium termitidis Strain CT1112 (DSM 5398).</title>
        <authorList>
            <person name="Lal S."/>
            <person name="Ramachandran U."/>
            <person name="Zhang X."/>
            <person name="Munir R."/>
            <person name="Sparling R."/>
            <person name="Levin D.B."/>
        </authorList>
    </citation>
    <scope>NUCLEOTIDE SEQUENCE [LARGE SCALE GENOMIC DNA]</scope>
    <source>
        <strain evidence="3 4">CT1112</strain>
    </source>
</reference>
<evidence type="ECO:0000256" key="2">
    <source>
        <dbReference type="SAM" id="Phobius"/>
    </source>
</evidence>
<keyword evidence="4" id="KW-1185">Reference proteome</keyword>
<protein>
    <submittedName>
        <fullName evidence="3">Uncharacterized protein</fullName>
    </submittedName>
</protein>
<feature type="region of interest" description="Disordered" evidence="1">
    <location>
        <begin position="38"/>
        <end position="101"/>
    </location>
</feature>
<dbReference type="AlphaFoldDB" id="S0FJ04"/>
<evidence type="ECO:0000313" key="4">
    <source>
        <dbReference type="Proteomes" id="UP000014155"/>
    </source>
</evidence>
<name>S0FJ04_RUMCE</name>
<keyword evidence="2" id="KW-1133">Transmembrane helix</keyword>
<gene>
    <name evidence="3" type="ORF">CTER_2056</name>
</gene>
<dbReference type="eggNOG" id="ENOG5033RMZ">
    <property type="taxonomic scope" value="Bacteria"/>
</dbReference>
<dbReference type="PATRIC" id="fig|1195236.3.peg.2361"/>
<dbReference type="STRING" id="1195236.CTER_2056"/>
<comment type="caution">
    <text evidence="3">The sequence shown here is derived from an EMBL/GenBank/DDBJ whole genome shotgun (WGS) entry which is preliminary data.</text>
</comment>
<keyword evidence="2" id="KW-0812">Transmembrane</keyword>
<keyword evidence="2" id="KW-0472">Membrane</keyword>
<organism evidence="3 4">
    <name type="scientific">Ruminiclostridium cellobioparum subsp. termitidis CT1112</name>
    <dbReference type="NCBI Taxonomy" id="1195236"/>
    <lineage>
        <taxon>Bacteria</taxon>
        <taxon>Bacillati</taxon>
        <taxon>Bacillota</taxon>
        <taxon>Clostridia</taxon>
        <taxon>Eubacteriales</taxon>
        <taxon>Oscillospiraceae</taxon>
        <taxon>Ruminiclostridium</taxon>
    </lineage>
</organism>
<accession>S0FJ04</accession>